<dbReference type="Gene3D" id="3.30.70.270">
    <property type="match status" value="1"/>
</dbReference>
<name>A0A1H6I0J8_9ACTN</name>
<keyword evidence="3" id="KW-1185">Reference proteome</keyword>
<protein>
    <submittedName>
        <fullName evidence="2">Diguanylate cyclase (GGDEF) domain-containing protein</fullName>
    </submittedName>
</protein>
<evidence type="ECO:0000313" key="3">
    <source>
        <dbReference type="Proteomes" id="UP000199135"/>
    </source>
</evidence>
<dbReference type="Gene3D" id="1.25.40.10">
    <property type="entry name" value="Tetratricopeptide repeat domain"/>
    <property type="match status" value="1"/>
</dbReference>
<evidence type="ECO:0000313" key="2">
    <source>
        <dbReference type="EMBL" id="SEH41547.1"/>
    </source>
</evidence>
<gene>
    <name evidence="2" type="ORF">SAMN05216447_10226</name>
</gene>
<dbReference type="PANTHER" id="PTHR45138:SF9">
    <property type="entry name" value="DIGUANYLATE CYCLASE DGCM-RELATED"/>
    <property type="match status" value="1"/>
</dbReference>
<dbReference type="Pfam" id="PF00990">
    <property type="entry name" value="GGDEF"/>
    <property type="match status" value="1"/>
</dbReference>
<evidence type="ECO:0000259" key="1">
    <source>
        <dbReference type="PROSITE" id="PS50887"/>
    </source>
</evidence>
<dbReference type="PANTHER" id="PTHR45138">
    <property type="entry name" value="REGULATORY COMPONENTS OF SENSORY TRANSDUCTION SYSTEM"/>
    <property type="match status" value="1"/>
</dbReference>
<dbReference type="InterPro" id="IPR011990">
    <property type="entry name" value="TPR-like_helical_dom_sf"/>
</dbReference>
<dbReference type="NCBIfam" id="TIGR00254">
    <property type="entry name" value="GGDEF"/>
    <property type="match status" value="1"/>
</dbReference>
<proteinExistence type="predicted"/>
<organism evidence="2 3">
    <name type="scientific">Parafannyhessea umbonata</name>
    <dbReference type="NCBI Taxonomy" id="604330"/>
    <lineage>
        <taxon>Bacteria</taxon>
        <taxon>Bacillati</taxon>
        <taxon>Actinomycetota</taxon>
        <taxon>Coriobacteriia</taxon>
        <taxon>Coriobacteriales</taxon>
        <taxon>Atopobiaceae</taxon>
        <taxon>Parafannyhessea</taxon>
    </lineage>
</organism>
<feature type="domain" description="GGDEF" evidence="1">
    <location>
        <begin position="401"/>
        <end position="536"/>
    </location>
</feature>
<dbReference type="SUPFAM" id="SSF55073">
    <property type="entry name" value="Nucleotide cyclase"/>
    <property type="match status" value="1"/>
</dbReference>
<reference evidence="2 3" key="1">
    <citation type="submission" date="2016-10" db="EMBL/GenBank/DDBJ databases">
        <authorList>
            <person name="Varghese N."/>
            <person name="Submissions S."/>
        </authorList>
    </citation>
    <scope>NUCLEOTIDE SEQUENCE [LARGE SCALE GENOMIC DNA]</scope>
    <source>
        <strain evidence="2 3">WCP15</strain>
    </source>
</reference>
<dbReference type="InterPro" id="IPR050469">
    <property type="entry name" value="Diguanylate_Cyclase"/>
</dbReference>
<accession>A0A1H6I0J8</accession>
<comment type="caution">
    <text evidence="2">The sequence shown here is derived from an EMBL/GenBank/DDBJ whole genome shotgun (WGS) entry which is preliminary data.</text>
</comment>
<dbReference type="InterPro" id="IPR043128">
    <property type="entry name" value="Rev_trsase/Diguanyl_cyclase"/>
</dbReference>
<dbReference type="InterPro" id="IPR029787">
    <property type="entry name" value="Nucleotide_cyclase"/>
</dbReference>
<dbReference type="RefSeq" id="WP_078686919.1">
    <property type="nucleotide sequence ID" value="NZ_FNWT01000002.1"/>
</dbReference>
<dbReference type="InterPro" id="IPR000160">
    <property type="entry name" value="GGDEF_dom"/>
</dbReference>
<dbReference type="CDD" id="cd01949">
    <property type="entry name" value="GGDEF"/>
    <property type="match status" value="1"/>
</dbReference>
<sequence>MDFNVIDQSIRRLIVRAQYQRYEAGADYLKTARELVRQGTARQDDAILSFGYYFLAEALYNLHPCTGEYAEVLLKAIASQKRADENIMLGRSYNFLAADAANHNDKALSFDYLLEAQHCCIDADSFEGAMLSGVISYNTGYLYGELGEYRHALEHMVMAESFYRGYEEKGVPTNTLSTIVMEGVYHLNLGEKDAARRDLERASSFERSLGRNAALADRTMMSLLKIKLCLSDGTRTEAKAEAREVTQDIKRNGLSPDLVEDVCVIASDLIDARLSESAEGLLVAAEPLVKKIDIPFLTLVLIKQQIRHARLVGDVQTLCPLMNDYFDLNERLDEDHKRSTAYAIELRKSMEEMRDKEEHFLRENARLAREAEYDALTKLPNRYLLTNVSNDEFELAYHAKTKLGLEIFDIDDFKRFNDTHGHQMGDVVLTRVADVLRNVVADNENVFAARYGGDEFVMLYRDKTDEEVIKIAERIRDDVASITCRGIEPGDIKITQGIRNSLPISSNKVWDYLSVADYALYEAKRKDKGGIALTDRPAPADKDFLLSGVRLLS</sequence>
<dbReference type="Proteomes" id="UP000199135">
    <property type="component" value="Unassembled WGS sequence"/>
</dbReference>
<dbReference type="EMBL" id="FNWT01000002">
    <property type="protein sequence ID" value="SEH41547.1"/>
    <property type="molecule type" value="Genomic_DNA"/>
</dbReference>
<dbReference type="PROSITE" id="PS50887">
    <property type="entry name" value="GGDEF"/>
    <property type="match status" value="1"/>
</dbReference>
<dbReference type="SMART" id="SM00267">
    <property type="entry name" value="GGDEF"/>
    <property type="match status" value="1"/>
</dbReference>